<evidence type="ECO:0000313" key="2">
    <source>
        <dbReference type="EMBL" id="AGT11008.1"/>
    </source>
</evidence>
<dbReference type="Pfam" id="PF01872">
    <property type="entry name" value="RibD_C"/>
    <property type="match status" value="1"/>
</dbReference>
<dbReference type="SUPFAM" id="SSF53597">
    <property type="entry name" value="Dihydrofolate reductase-like"/>
    <property type="match status" value="1"/>
</dbReference>
<dbReference type="KEGG" id="pami:JCM7686_pAMI4p320"/>
<dbReference type="EMBL" id="CP006652">
    <property type="protein sequence ID" value="AGT11008.1"/>
    <property type="molecule type" value="Genomic_DNA"/>
</dbReference>
<proteinExistence type="predicted"/>
<dbReference type="InterPro" id="IPR050765">
    <property type="entry name" value="Riboflavin_Biosynth_HTPR"/>
</dbReference>
<gene>
    <name evidence="2" type="ORF">JCM7686_pAMI4p320</name>
</gene>
<organism evidence="2 3">
    <name type="scientific">Paracoccus aminophilus JCM 7686</name>
    <dbReference type="NCBI Taxonomy" id="1367847"/>
    <lineage>
        <taxon>Bacteria</taxon>
        <taxon>Pseudomonadati</taxon>
        <taxon>Pseudomonadota</taxon>
        <taxon>Alphaproteobacteria</taxon>
        <taxon>Rhodobacterales</taxon>
        <taxon>Paracoccaceae</taxon>
        <taxon>Paracoccus</taxon>
    </lineage>
</organism>
<dbReference type="InterPro" id="IPR024072">
    <property type="entry name" value="DHFR-like_dom_sf"/>
</dbReference>
<name>S5YHR8_PARAH</name>
<protein>
    <recommendedName>
        <fullName evidence="1">Bacterial bifunctional deaminase-reductase C-terminal domain-containing protein</fullName>
    </recommendedName>
</protein>
<dbReference type="Proteomes" id="UP000015480">
    <property type="component" value="Plasmid pAMI4"/>
</dbReference>
<dbReference type="PANTHER" id="PTHR38011:SF11">
    <property type="entry name" value="2,5-DIAMINO-6-RIBOSYLAMINO-4(3H)-PYRIMIDINONE 5'-PHOSPHATE REDUCTASE"/>
    <property type="match status" value="1"/>
</dbReference>
<evidence type="ECO:0000313" key="3">
    <source>
        <dbReference type="Proteomes" id="UP000015480"/>
    </source>
</evidence>
<keyword evidence="2" id="KW-0614">Plasmid</keyword>
<dbReference type="Gene3D" id="3.40.430.10">
    <property type="entry name" value="Dihydrofolate Reductase, subunit A"/>
    <property type="match status" value="1"/>
</dbReference>
<dbReference type="GO" id="GO:0008703">
    <property type="term" value="F:5-amino-6-(5-phosphoribosylamino)uracil reductase activity"/>
    <property type="evidence" value="ECO:0007669"/>
    <property type="project" value="InterPro"/>
</dbReference>
<evidence type="ECO:0000259" key="1">
    <source>
        <dbReference type="Pfam" id="PF01872"/>
    </source>
</evidence>
<feature type="domain" description="Bacterial bifunctional deaminase-reductase C-terminal" evidence="1">
    <location>
        <begin position="18"/>
        <end position="182"/>
    </location>
</feature>
<dbReference type="HOGENOM" id="CLU_043966_4_2_5"/>
<dbReference type="eggNOG" id="COG0262">
    <property type="taxonomic scope" value="Bacteria"/>
</dbReference>
<dbReference type="PANTHER" id="PTHR38011">
    <property type="entry name" value="DIHYDROFOLATE REDUCTASE FAMILY PROTEIN (AFU_ORTHOLOGUE AFUA_8G06820)"/>
    <property type="match status" value="1"/>
</dbReference>
<accession>S5YHR8</accession>
<geneLocation type="plasmid" evidence="2 3">
    <name>pAMI4</name>
</geneLocation>
<dbReference type="PATRIC" id="fig|1367847.3.peg.3968"/>
<keyword evidence="3" id="KW-1185">Reference proteome</keyword>
<dbReference type="GO" id="GO:0009231">
    <property type="term" value="P:riboflavin biosynthetic process"/>
    <property type="evidence" value="ECO:0007669"/>
    <property type="project" value="InterPro"/>
</dbReference>
<sequence>MRVYSVYHEENTVTTAHVFIAASLDGFIATRDGDVSWLTPNGAENEDHGYDSFYGSVDGIIMGRGTWEVVSNFDPWPFDKPVIVLSGSLTQEDVPAAQQKTVRIWNTSLPETMRKVSAEGWSRAYIDGGKLIQSALAEGLVQDMILTRIPVLLGSGLPLFGSLPKAIPLKHLRSESFPSGLVQSHYQIAP</sequence>
<reference evidence="2 3" key="1">
    <citation type="journal article" date="2014" name="BMC Genomics">
        <title>Architecture and functions of a multipartite genome of the methylotrophic bacterium Paracoccus aminophilus JCM 7686, containing primary and secondary chromids.</title>
        <authorList>
            <person name="Dziewit L."/>
            <person name="Czarnecki J."/>
            <person name="Wibberg D."/>
            <person name="Radlinska M."/>
            <person name="Mrozek P."/>
            <person name="Szymczak M."/>
            <person name="Schluter A."/>
            <person name="Puhler A."/>
            <person name="Bartosik D."/>
        </authorList>
    </citation>
    <scope>NUCLEOTIDE SEQUENCE [LARGE SCALE GENOMIC DNA]</scope>
    <source>
        <strain evidence="2">JCM 7686</strain>
        <plasmid evidence="3">Plasmid pAMI4</plasmid>
    </source>
</reference>
<dbReference type="AlphaFoldDB" id="S5YHR8"/>
<dbReference type="InterPro" id="IPR002734">
    <property type="entry name" value="RibDG_C"/>
</dbReference>
<dbReference type="OrthoDB" id="9782335at2"/>